<dbReference type="Gene3D" id="2.30.29.30">
    <property type="entry name" value="Pleckstrin-homology domain (PH domain)/Phosphotyrosine-binding domain (PTB)"/>
    <property type="match status" value="1"/>
</dbReference>
<feature type="compositionally biased region" description="Basic and acidic residues" evidence="1">
    <location>
        <begin position="17"/>
        <end position="28"/>
    </location>
</feature>
<reference evidence="2" key="1">
    <citation type="submission" date="2015-12" db="EMBL/GenBank/DDBJ databases">
        <title>De novo transcriptome assembly of four potential Pierce s Disease insect vectors from Arizona vineyards.</title>
        <authorList>
            <person name="Tassone E.E."/>
        </authorList>
    </citation>
    <scope>NUCLEOTIDE SEQUENCE</scope>
</reference>
<feature type="compositionally biased region" description="Low complexity" evidence="1">
    <location>
        <begin position="42"/>
        <end position="58"/>
    </location>
</feature>
<dbReference type="EMBL" id="GEDC01019147">
    <property type="protein sequence ID" value="JAS18151.1"/>
    <property type="molecule type" value="Transcribed_RNA"/>
</dbReference>
<name>A0A1B6CXN5_9HEMI</name>
<organism evidence="2">
    <name type="scientific">Clastoptera arizonana</name>
    <name type="common">Arizona spittle bug</name>
    <dbReference type="NCBI Taxonomy" id="38151"/>
    <lineage>
        <taxon>Eukaryota</taxon>
        <taxon>Metazoa</taxon>
        <taxon>Ecdysozoa</taxon>
        <taxon>Arthropoda</taxon>
        <taxon>Hexapoda</taxon>
        <taxon>Insecta</taxon>
        <taxon>Pterygota</taxon>
        <taxon>Neoptera</taxon>
        <taxon>Paraneoptera</taxon>
        <taxon>Hemiptera</taxon>
        <taxon>Auchenorrhyncha</taxon>
        <taxon>Cercopoidea</taxon>
        <taxon>Clastopteridae</taxon>
        <taxon>Clastoptera</taxon>
    </lineage>
</organism>
<dbReference type="AlphaFoldDB" id="A0A1B6CXN5"/>
<evidence type="ECO:0008006" key="4">
    <source>
        <dbReference type="Google" id="ProtNLM"/>
    </source>
</evidence>
<dbReference type="InterPro" id="IPR011993">
    <property type="entry name" value="PH-like_dom_sf"/>
</dbReference>
<dbReference type="EMBL" id="GEDC01004781">
    <property type="protein sequence ID" value="JAS32517.1"/>
    <property type="molecule type" value="Transcribed_RNA"/>
</dbReference>
<evidence type="ECO:0000256" key="1">
    <source>
        <dbReference type="SAM" id="MobiDB-lite"/>
    </source>
</evidence>
<protein>
    <recommendedName>
        <fullName evidence="4">WH1 domain-containing protein</fullName>
    </recommendedName>
</protein>
<evidence type="ECO:0000313" key="2">
    <source>
        <dbReference type="EMBL" id="JAS18151.1"/>
    </source>
</evidence>
<dbReference type="InterPro" id="IPR039142">
    <property type="entry name" value="NRF1/Ewg"/>
</dbReference>
<dbReference type="PANTHER" id="PTHR20338">
    <property type="entry name" value="NUCLEAR RESPIRATORY FACTOR 1"/>
    <property type="match status" value="1"/>
</dbReference>
<proteinExistence type="predicted"/>
<feature type="region of interest" description="Disordered" evidence="1">
    <location>
        <begin position="17"/>
        <end position="61"/>
    </location>
</feature>
<sequence>MSPGPIAQYASCSALTKDQDNSYSDRRLSAAVYPNMPRRRLSSTGGTDSNSSSSVDTSDLSEHERLQIESCFRGLKTQVFVCSSMANLYFGSAISDIPWELHYTGVPVILLDTGETRSRIKRRIQILLAERGTCFTLWHDTIDNLTSYKVSGPAFHTMCLSSDHTKLIGFSFDCVDAAKEMWEHVDRLTSSPENISLSVPGSRNKKVKKQQYQPLPEKSHISQPCCFQHITSVEAGDRMRYFSLQTLLPVLPDISSSPEHSPDEI</sequence>
<gene>
    <name evidence="3" type="ORF">g.8497</name>
    <name evidence="2" type="ORF">g.8498</name>
</gene>
<dbReference type="FunFam" id="2.30.29.30:FF:000362">
    <property type="entry name" value="Uncharacterized protein, isoform B"/>
    <property type="match status" value="1"/>
</dbReference>
<accession>A0A1B6CXN5</accession>
<dbReference type="GO" id="GO:0006357">
    <property type="term" value="P:regulation of transcription by RNA polymerase II"/>
    <property type="evidence" value="ECO:0007669"/>
    <property type="project" value="InterPro"/>
</dbReference>
<dbReference type="GO" id="GO:0003700">
    <property type="term" value="F:DNA-binding transcription factor activity"/>
    <property type="evidence" value="ECO:0007669"/>
    <property type="project" value="InterPro"/>
</dbReference>
<evidence type="ECO:0000313" key="3">
    <source>
        <dbReference type="EMBL" id="JAS32517.1"/>
    </source>
</evidence>